<keyword evidence="2" id="KW-1185">Reference proteome</keyword>
<proteinExistence type="predicted"/>
<reference evidence="1" key="1">
    <citation type="submission" date="2021-01" db="EMBL/GenBank/DDBJ databases">
        <authorList>
            <person name="Sun Q."/>
        </authorList>
    </citation>
    <scope>NUCLEOTIDE SEQUENCE</scope>
    <source>
        <strain evidence="1">YIM B02566</strain>
    </source>
</reference>
<comment type="caution">
    <text evidence="1">The sequence shown here is derived from an EMBL/GenBank/DDBJ whole genome shotgun (WGS) entry which is preliminary data.</text>
</comment>
<dbReference type="Proteomes" id="UP000616151">
    <property type="component" value="Unassembled WGS sequence"/>
</dbReference>
<organism evidence="1 2">
    <name type="scientific">Taklimakanibacter albus</name>
    <dbReference type="NCBI Taxonomy" id="2800327"/>
    <lineage>
        <taxon>Bacteria</taxon>
        <taxon>Pseudomonadati</taxon>
        <taxon>Pseudomonadota</taxon>
        <taxon>Alphaproteobacteria</taxon>
        <taxon>Hyphomicrobiales</taxon>
        <taxon>Aestuariivirgaceae</taxon>
        <taxon>Taklimakanibacter</taxon>
    </lineage>
</organism>
<sequence length="680" mass="72652">MKPDLIDENDAEFAREMLARMSFIRAFEAKILSLTQTNPPQLMGSTHLCAGQEAVPLGAVAGMRPDDQILATYRGHGWALAAGLDPQALMDEICHRRTGLNGGRGGSAYFMAPGTRFIGENSIVGAGFPIACGIAMANLHAGNERIVITSIGDGAMNQGSVHEAMAFAAVRKLPILFICENNGWSELTATADMFLIDRLAKRGSGYGIPAATVTGTDPIVVRDTIAVAAEQCRSGEGPRLIEFRVPRLWGHYNRDIEHYRSKADKQQAQAQDPITLITARLIETGLMTEEETQAVIDQQESAVASIAEVALAAPLPDPHEARLHVTAPARPSRASAEPAETREMTYIEAVNAALRAELESDPATVVYGEDVGKSGGIFGAARYLQRDFGATRVFDTPIAESAILGSAVGAALAGLKPIVEIMWADFVFVALDQIVNQATNVRYITQGRQSVPLVVRMQQGATPGSCAQHSQSIEAVFAHFPGLKVALAATAQDAYTLLRAAAADPDPCIVIEARSLYQTRGPVTLSSAPEPAGLARFHRNGKDAAIVTWGTMLKPALDAAAILAQDGIDVSVLDLRWLSPLDETALMKAVAQSDGKVLIVHEAVKTGGFGAEIAMRIREFHQDDAPLRIKRLAGANNRMPASPILQAELLPNVDQIVAALRELIEGRKSAQNAPSMIHAQ</sequence>
<protein>
    <submittedName>
        <fullName evidence="1">Uncharacterized protein</fullName>
    </submittedName>
</protein>
<dbReference type="EMBL" id="JAENHL010000008">
    <property type="protein sequence ID" value="MBK1870643.1"/>
    <property type="molecule type" value="Genomic_DNA"/>
</dbReference>
<gene>
    <name evidence="1" type="ORF">JHL16_30035</name>
</gene>
<accession>A0ACC5RDB9</accession>
<name>A0ACC5RDB9_9HYPH</name>
<evidence type="ECO:0000313" key="1">
    <source>
        <dbReference type="EMBL" id="MBK1870643.1"/>
    </source>
</evidence>
<evidence type="ECO:0000313" key="2">
    <source>
        <dbReference type="Proteomes" id="UP000616151"/>
    </source>
</evidence>